<dbReference type="OrthoDB" id="3550724at2759"/>
<feature type="domain" description="F-box" evidence="2">
    <location>
        <begin position="11"/>
        <end position="58"/>
    </location>
</feature>
<dbReference type="InterPro" id="IPR001810">
    <property type="entry name" value="F-box_dom"/>
</dbReference>
<dbReference type="GeneID" id="36590579"/>
<dbReference type="InParanoid" id="A0A2J6TRW0"/>
<proteinExistence type="predicted"/>
<feature type="region of interest" description="Disordered" evidence="1">
    <location>
        <begin position="81"/>
        <end position="131"/>
    </location>
</feature>
<evidence type="ECO:0000259" key="2">
    <source>
        <dbReference type="PROSITE" id="PS50181"/>
    </source>
</evidence>
<dbReference type="EMBL" id="KZ613746">
    <property type="protein sequence ID" value="PMD65708.1"/>
    <property type="molecule type" value="Genomic_DNA"/>
</dbReference>
<organism evidence="3 4">
    <name type="scientific">Hyaloscypha bicolor E</name>
    <dbReference type="NCBI Taxonomy" id="1095630"/>
    <lineage>
        <taxon>Eukaryota</taxon>
        <taxon>Fungi</taxon>
        <taxon>Dikarya</taxon>
        <taxon>Ascomycota</taxon>
        <taxon>Pezizomycotina</taxon>
        <taxon>Leotiomycetes</taxon>
        <taxon>Helotiales</taxon>
        <taxon>Hyaloscyphaceae</taxon>
        <taxon>Hyaloscypha</taxon>
        <taxon>Hyaloscypha bicolor</taxon>
    </lineage>
</organism>
<dbReference type="RefSeq" id="XP_024742612.1">
    <property type="nucleotide sequence ID" value="XM_024882502.1"/>
</dbReference>
<gene>
    <name evidence="3" type="ORF">K444DRAFT_625250</name>
</gene>
<dbReference type="PROSITE" id="PS50181">
    <property type="entry name" value="FBOX"/>
    <property type="match status" value="1"/>
</dbReference>
<evidence type="ECO:0000313" key="4">
    <source>
        <dbReference type="Proteomes" id="UP000235371"/>
    </source>
</evidence>
<dbReference type="Proteomes" id="UP000235371">
    <property type="component" value="Unassembled WGS sequence"/>
</dbReference>
<reference evidence="3 4" key="1">
    <citation type="submission" date="2016-04" db="EMBL/GenBank/DDBJ databases">
        <title>A degradative enzymes factory behind the ericoid mycorrhizal symbiosis.</title>
        <authorList>
            <consortium name="DOE Joint Genome Institute"/>
            <person name="Martino E."/>
            <person name="Morin E."/>
            <person name="Grelet G."/>
            <person name="Kuo A."/>
            <person name="Kohler A."/>
            <person name="Daghino S."/>
            <person name="Barry K."/>
            <person name="Choi C."/>
            <person name="Cichocki N."/>
            <person name="Clum A."/>
            <person name="Copeland A."/>
            <person name="Hainaut M."/>
            <person name="Haridas S."/>
            <person name="Labutti K."/>
            <person name="Lindquist E."/>
            <person name="Lipzen A."/>
            <person name="Khouja H.-R."/>
            <person name="Murat C."/>
            <person name="Ohm R."/>
            <person name="Olson A."/>
            <person name="Spatafora J."/>
            <person name="Veneault-Fourrey C."/>
            <person name="Henrissat B."/>
            <person name="Grigoriev I."/>
            <person name="Martin F."/>
            <person name="Perotto S."/>
        </authorList>
    </citation>
    <scope>NUCLEOTIDE SEQUENCE [LARGE SCALE GENOMIC DNA]</scope>
    <source>
        <strain evidence="3 4">E</strain>
    </source>
</reference>
<sequence length="131" mass="14902">MSTQPRDYLTRNYLTGLPTEVLVHILSYFSISVFLELNQIHPIVRDVFKSNAAQISNLAIENEQELKSRADSWECKLPRSISGLSRRESPSSRIPHLRQPSPGPKNSYQEERIEETGCSEGTRGGRDPYKV</sequence>
<protein>
    <recommendedName>
        <fullName evidence="2">F-box domain-containing protein</fullName>
    </recommendedName>
</protein>
<name>A0A2J6TRW0_9HELO</name>
<evidence type="ECO:0000256" key="1">
    <source>
        <dbReference type="SAM" id="MobiDB-lite"/>
    </source>
</evidence>
<evidence type="ECO:0000313" key="3">
    <source>
        <dbReference type="EMBL" id="PMD65708.1"/>
    </source>
</evidence>
<dbReference type="AlphaFoldDB" id="A0A2J6TRW0"/>
<keyword evidence="4" id="KW-1185">Reference proteome</keyword>
<accession>A0A2J6TRW0</accession>